<protein>
    <recommendedName>
        <fullName evidence="3">Capsid maturation protease</fullName>
    </recommendedName>
</protein>
<reference evidence="1" key="1">
    <citation type="submission" date="2023-07" db="EMBL/GenBank/DDBJ databases">
        <title>Sorghum-associated microbial communities from plants grown in Nebraska, USA.</title>
        <authorList>
            <person name="Schachtman D."/>
        </authorList>
    </citation>
    <scope>NUCLEOTIDE SEQUENCE</scope>
    <source>
        <strain evidence="1">BE261</strain>
    </source>
</reference>
<evidence type="ECO:0000313" key="2">
    <source>
        <dbReference type="Proteomes" id="UP001262032"/>
    </source>
</evidence>
<dbReference type="InterPro" id="IPR057369">
    <property type="entry name" value="VG15"/>
</dbReference>
<gene>
    <name evidence="1" type="ORF">J2X12_002886</name>
</gene>
<comment type="caution">
    <text evidence="1">The sequence shown here is derived from an EMBL/GenBank/DDBJ whole genome shotgun (WGS) entry which is preliminary data.</text>
</comment>
<evidence type="ECO:0008006" key="3">
    <source>
        <dbReference type="Google" id="ProtNLM"/>
    </source>
</evidence>
<dbReference type="EMBL" id="JAVDWN010000010">
    <property type="protein sequence ID" value="MDR7164848.1"/>
    <property type="molecule type" value="Genomic_DNA"/>
</dbReference>
<proteinExistence type="predicted"/>
<evidence type="ECO:0000313" key="1">
    <source>
        <dbReference type="EMBL" id="MDR7164848.1"/>
    </source>
</evidence>
<dbReference type="GeneID" id="97424201"/>
<accession>A0AAW8NB57</accession>
<dbReference type="Proteomes" id="UP001262032">
    <property type="component" value="Unassembled WGS sequence"/>
</dbReference>
<sequence length="392" mass="43235">MATLSELEAVEEAHRAAQARLGIIGAYLAFADWATVSALDASLTAAGWLARSLRAVYGLRRYSRRLSQSYYQLARALETGYTLGLPEYSSDPDAITLGGLRKQYTDLLLEVATIDTERPADPEGAWLYDRLLEELKAADAAGNRRRVPFETSTLDPYIQDLLDAAGDGDSAVEVDEFDWLDDLTEEEVEQAFGKLLTQQAVDRQQDAVSALRMTEELSPEEVLDQAAESHANAGSLGAGKVDKYGISAGRDAINDAIRNDGRVEMFARQVGPNPCHFCAMLASRGFTYTKATALLTSRQTTVAGNAGNFEEGLDGRPLDVRKFHDNCHCTIISRWVLQSKLPASNQFYKEQWPIVTKGLSGNAAMNAWRRWMYSRQRDQLNAIRAAANQTTP</sequence>
<dbReference type="AlphaFoldDB" id="A0AAW8NB57"/>
<dbReference type="Pfam" id="PF25310">
    <property type="entry name" value="VG15"/>
    <property type="match status" value="1"/>
</dbReference>
<dbReference type="RefSeq" id="WP_310114096.1">
    <property type="nucleotide sequence ID" value="NZ_JAVDTN010000017.1"/>
</dbReference>
<organism evidence="1 2">
    <name type="scientific">Pseudarthrobacter oxydans</name>
    <name type="common">Arthrobacter oxydans</name>
    <dbReference type="NCBI Taxonomy" id="1671"/>
    <lineage>
        <taxon>Bacteria</taxon>
        <taxon>Bacillati</taxon>
        <taxon>Actinomycetota</taxon>
        <taxon>Actinomycetes</taxon>
        <taxon>Micrococcales</taxon>
        <taxon>Micrococcaceae</taxon>
        <taxon>Pseudarthrobacter</taxon>
    </lineage>
</organism>
<name>A0AAW8NB57_PSEOX</name>